<feature type="compositionally biased region" description="Low complexity" evidence="5">
    <location>
        <begin position="48"/>
        <end position="64"/>
    </location>
</feature>
<sequence>MDGNKDEAARCLKLAESALLSKDKQRALKFIRIAKRLDPAISTDELSAACRSPGSSSSFPQQRGSAREPLAVSSAAAERSGLDRGYTEEHVKSIREIRKSKDYYAILGVERSCSVEEIRKAYRKLSLKVHPDKNKAPGADEAFKIVSRAFKCLSEEEPRRRYDQTGVADGYEFDQLHSKARRRGRTTTRYYDFFEEDLDPEEIFRSFFYGGTQGDAFRSQRVYRTRMRTARQQKREKSVPVGGEFTWMILLQFTLIVFFFVIASIIFSEPHYSLQKAYAYQIPKLTEKHGVEYYVKALDFDHKLPKGSSARYELEDRVERDYSSALGRYCHVEMQRRRWVRDYPTPHCDKLRSFRVA</sequence>
<evidence type="ECO:0000256" key="5">
    <source>
        <dbReference type="SAM" id="MobiDB-lite"/>
    </source>
</evidence>
<keyword evidence="4 6" id="KW-0472">Membrane</keyword>
<feature type="domain" description="J" evidence="7">
    <location>
        <begin position="102"/>
        <end position="166"/>
    </location>
</feature>
<dbReference type="PANTHER" id="PTHR43908:SF5">
    <property type="entry name" value="CHAPERONE PROTEIN DNAJ 49"/>
    <property type="match status" value="1"/>
</dbReference>
<dbReference type="CDD" id="cd06257">
    <property type="entry name" value="DnaJ"/>
    <property type="match status" value="1"/>
</dbReference>
<keyword evidence="2 6" id="KW-0812">Transmembrane</keyword>
<gene>
    <name evidence="8" type="ORF">M6B38_363220</name>
</gene>
<organism evidence="8 9">
    <name type="scientific">Iris pallida</name>
    <name type="common">Sweet iris</name>
    <dbReference type="NCBI Taxonomy" id="29817"/>
    <lineage>
        <taxon>Eukaryota</taxon>
        <taxon>Viridiplantae</taxon>
        <taxon>Streptophyta</taxon>
        <taxon>Embryophyta</taxon>
        <taxon>Tracheophyta</taxon>
        <taxon>Spermatophyta</taxon>
        <taxon>Magnoliopsida</taxon>
        <taxon>Liliopsida</taxon>
        <taxon>Asparagales</taxon>
        <taxon>Iridaceae</taxon>
        <taxon>Iridoideae</taxon>
        <taxon>Irideae</taxon>
        <taxon>Iris</taxon>
    </lineage>
</organism>
<evidence type="ECO:0000313" key="8">
    <source>
        <dbReference type="EMBL" id="KAJ6828390.1"/>
    </source>
</evidence>
<dbReference type="GO" id="GO:0030544">
    <property type="term" value="F:Hsp70 protein binding"/>
    <property type="evidence" value="ECO:0007669"/>
    <property type="project" value="TreeGrafter"/>
</dbReference>
<evidence type="ECO:0000256" key="4">
    <source>
        <dbReference type="ARBA" id="ARBA00023136"/>
    </source>
</evidence>
<feature type="transmembrane region" description="Helical" evidence="6">
    <location>
        <begin position="245"/>
        <end position="267"/>
    </location>
</feature>
<accession>A0AAX6GI37</accession>
<comment type="subcellular location">
    <subcellularLocation>
        <location evidence="1">Membrane</location>
        <topology evidence="1">Single-pass membrane protein</topology>
    </subcellularLocation>
</comment>
<reference evidence="8" key="1">
    <citation type="journal article" date="2023" name="GigaByte">
        <title>Genome assembly of the bearded iris, Iris pallida Lam.</title>
        <authorList>
            <person name="Bruccoleri R.E."/>
            <person name="Oakeley E.J."/>
            <person name="Faust A.M.E."/>
            <person name="Altorfer M."/>
            <person name="Dessus-Babus S."/>
            <person name="Burckhardt D."/>
            <person name="Oertli M."/>
            <person name="Naumann U."/>
            <person name="Petersen F."/>
            <person name="Wong J."/>
        </authorList>
    </citation>
    <scope>NUCLEOTIDE SEQUENCE</scope>
    <source>
        <strain evidence="8">GSM-AAB239-AS_SAM_17_03QT</strain>
    </source>
</reference>
<dbReference type="InterPro" id="IPR015399">
    <property type="entry name" value="DUF1977_DnaJ-like"/>
</dbReference>
<proteinExistence type="predicted"/>
<dbReference type="Pfam" id="PF00226">
    <property type="entry name" value="DnaJ"/>
    <property type="match status" value="1"/>
</dbReference>
<dbReference type="PANTHER" id="PTHR43908">
    <property type="entry name" value="AT29763P-RELATED"/>
    <property type="match status" value="1"/>
</dbReference>
<dbReference type="EMBL" id="JANAVB010019399">
    <property type="protein sequence ID" value="KAJ6828390.1"/>
    <property type="molecule type" value="Genomic_DNA"/>
</dbReference>
<evidence type="ECO:0000256" key="2">
    <source>
        <dbReference type="ARBA" id="ARBA00022692"/>
    </source>
</evidence>
<evidence type="ECO:0000256" key="1">
    <source>
        <dbReference type="ARBA" id="ARBA00004167"/>
    </source>
</evidence>
<dbReference type="InterPro" id="IPR051100">
    <property type="entry name" value="DnaJ_subfamily_B/C"/>
</dbReference>
<keyword evidence="9" id="KW-1185">Reference proteome</keyword>
<dbReference type="PROSITE" id="PS50076">
    <property type="entry name" value="DNAJ_2"/>
    <property type="match status" value="1"/>
</dbReference>
<dbReference type="PRINTS" id="PR00625">
    <property type="entry name" value="JDOMAIN"/>
</dbReference>
<dbReference type="InterPro" id="IPR001623">
    <property type="entry name" value="DnaJ_domain"/>
</dbReference>
<dbReference type="SMART" id="SM00271">
    <property type="entry name" value="DnaJ"/>
    <property type="match status" value="1"/>
</dbReference>
<reference evidence="8" key="2">
    <citation type="submission" date="2023-04" db="EMBL/GenBank/DDBJ databases">
        <authorList>
            <person name="Bruccoleri R.E."/>
            <person name="Oakeley E.J."/>
            <person name="Faust A.-M."/>
            <person name="Dessus-Babus S."/>
            <person name="Altorfer M."/>
            <person name="Burckhardt D."/>
            <person name="Oertli M."/>
            <person name="Naumann U."/>
            <person name="Petersen F."/>
            <person name="Wong J."/>
        </authorList>
    </citation>
    <scope>NUCLEOTIDE SEQUENCE</scope>
    <source>
        <strain evidence="8">GSM-AAB239-AS_SAM_17_03QT</strain>
        <tissue evidence="8">Leaf</tissue>
    </source>
</reference>
<keyword evidence="3 6" id="KW-1133">Transmembrane helix</keyword>
<evidence type="ECO:0000256" key="6">
    <source>
        <dbReference type="SAM" id="Phobius"/>
    </source>
</evidence>
<dbReference type="Gene3D" id="1.10.287.110">
    <property type="entry name" value="DnaJ domain"/>
    <property type="match status" value="1"/>
</dbReference>
<name>A0AAX6GI37_IRIPA</name>
<protein>
    <submittedName>
        <fullName evidence="8">Chaperone protein dnaJ 49</fullName>
    </submittedName>
</protein>
<dbReference type="InterPro" id="IPR036869">
    <property type="entry name" value="J_dom_sf"/>
</dbReference>
<dbReference type="Proteomes" id="UP001140949">
    <property type="component" value="Unassembled WGS sequence"/>
</dbReference>
<dbReference type="GO" id="GO:0005789">
    <property type="term" value="C:endoplasmic reticulum membrane"/>
    <property type="evidence" value="ECO:0007669"/>
    <property type="project" value="TreeGrafter"/>
</dbReference>
<evidence type="ECO:0000256" key="3">
    <source>
        <dbReference type="ARBA" id="ARBA00022989"/>
    </source>
</evidence>
<evidence type="ECO:0000259" key="7">
    <source>
        <dbReference type="PROSITE" id="PS50076"/>
    </source>
</evidence>
<evidence type="ECO:0000313" key="9">
    <source>
        <dbReference type="Proteomes" id="UP001140949"/>
    </source>
</evidence>
<dbReference type="SUPFAM" id="SSF46565">
    <property type="entry name" value="Chaperone J-domain"/>
    <property type="match status" value="1"/>
</dbReference>
<comment type="caution">
    <text evidence="8">The sequence shown here is derived from an EMBL/GenBank/DDBJ whole genome shotgun (WGS) entry which is preliminary data.</text>
</comment>
<dbReference type="Pfam" id="PF09320">
    <property type="entry name" value="DUF1977"/>
    <property type="match status" value="1"/>
</dbReference>
<dbReference type="AlphaFoldDB" id="A0AAX6GI37"/>
<feature type="region of interest" description="Disordered" evidence="5">
    <location>
        <begin position="48"/>
        <end position="82"/>
    </location>
</feature>
<dbReference type="GO" id="GO:0071218">
    <property type="term" value="P:cellular response to misfolded protein"/>
    <property type="evidence" value="ECO:0007669"/>
    <property type="project" value="TreeGrafter"/>
</dbReference>